<feature type="compositionally biased region" description="Acidic residues" evidence="1">
    <location>
        <begin position="90"/>
        <end position="101"/>
    </location>
</feature>
<dbReference type="Proteomes" id="UP001190700">
    <property type="component" value="Unassembled WGS sequence"/>
</dbReference>
<gene>
    <name evidence="2" type="ORF">CYMTET_32721</name>
</gene>
<evidence type="ECO:0000256" key="1">
    <source>
        <dbReference type="SAM" id="MobiDB-lite"/>
    </source>
</evidence>
<name>A0AAE0KRM4_9CHLO</name>
<feature type="region of interest" description="Disordered" evidence="1">
    <location>
        <begin position="29"/>
        <end position="149"/>
    </location>
</feature>
<dbReference type="AlphaFoldDB" id="A0AAE0KRM4"/>
<comment type="caution">
    <text evidence="2">The sequence shown here is derived from an EMBL/GenBank/DDBJ whole genome shotgun (WGS) entry which is preliminary data.</text>
</comment>
<reference evidence="2 3" key="1">
    <citation type="journal article" date="2015" name="Genome Biol. Evol.">
        <title>Comparative Genomics of a Bacterivorous Green Alga Reveals Evolutionary Causalities and Consequences of Phago-Mixotrophic Mode of Nutrition.</title>
        <authorList>
            <person name="Burns J.A."/>
            <person name="Paasch A."/>
            <person name="Narechania A."/>
            <person name="Kim E."/>
        </authorList>
    </citation>
    <scope>NUCLEOTIDE SEQUENCE [LARGE SCALE GENOMIC DNA]</scope>
    <source>
        <strain evidence="2 3">PLY_AMNH</strain>
    </source>
</reference>
<organism evidence="2 3">
    <name type="scientific">Cymbomonas tetramitiformis</name>
    <dbReference type="NCBI Taxonomy" id="36881"/>
    <lineage>
        <taxon>Eukaryota</taxon>
        <taxon>Viridiplantae</taxon>
        <taxon>Chlorophyta</taxon>
        <taxon>Pyramimonadophyceae</taxon>
        <taxon>Pyramimonadales</taxon>
        <taxon>Pyramimonadaceae</taxon>
        <taxon>Cymbomonas</taxon>
    </lineage>
</organism>
<dbReference type="EMBL" id="LGRX02019721">
    <property type="protein sequence ID" value="KAK3258227.1"/>
    <property type="molecule type" value="Genomic_DNA"/>
</dbReference>
<evidence type="ECO:0000313" key="3">
    <source>
        <dbReference type="Proteomes" id="UP001190700"/>
    </source>
</evidence>
<keyword evidence="3" id="KW-1185">Reference proteome</keyword>
<evidence type="ECO:0000313" key="2">
    <source>
        <dbReference type="EMBL" id="KAK3258227.1"/>
    </source>
</evidence>
<accession>A0AAE0KRM4</accession>
<feature type="compositionally biased region" description="Basic and acidic residues" evidence="1">
    <location>
        <begin position="137"/>
        <end position="149"/>
    </location>
</feature>
<protein>
    <submittedName>
        <fullName evidence="2">Uncharacterized protein</fullName>
    </submittedName>
</protein>
<proteinExistence type="predicted"/>
<sequence>MRRRYVNLCKTFVREREVEKDGECLVGDDAEWEERGGEAVEVPSSEVGWAQPETGPEDSGAAGGDCDDVEASAVAATDVVESQDGTATETETEQLGVEDDALQSPREDMCLQPADGTGEEAAPSSGGNARARRRAPHQAERDAERRQGVKRRLEGCPCGWHGGEAPADGGGGSRAVCVRDAGEDPGGGVQYHVQGLRERVRPEGRFLKERDALAFDRLAREENDKLGESKWTTNFVDEEGTVVVADLQTRIVFGGATPDAPRNSATAGVAGGRDGELHDYVDSAEAARGHLVCHIFDLAVKDAPPDMAALEGFLNADGMAAYVELLEASLFC</sequence>